<dbReference type="PANTHER" id="PTHR23403">
    <property type="entry name" value="TREHALASE"/>
    <property type="match status" value="1"/>
</dbReference>
<dbReference type="NCBIfam" id="NF009773">
    <property type="entry name" value="PRK13270.1"/>
    <property type="match status" value="1"/>
</dbReference>
<evidence type="ECO:0000313" key="4">
    <source>
        <dbReference type="Proteomes" id="UP000192333"/>
    </source>
</evidence>
<dbReference type="InterPro" id="IPR008928">
    <property type="entry name" value="6-hairpin_glycosidase_sf"/>
</dbReference>
<evidence type="ECO:0000313" key="3">
    <source>
        <dbReference type="EMBL" id="SMD41756.1"/>
    </source>
</evidence>
<reference evidence="4" key="1">
    <citation type="submission" date="2017-04" db="EMBL/GenBank/DDBJ databases">
        <authorList>
            <person name="Varghese N."/>
            <person name="Submissions S."/>
        </authorList>
    </citation>
    <scope>NUCLEOTIDE SEQUENCE [LARGE SCALE GENOMIC DNA]</scope>
    <source>
        <strain evidence="4">DSM 16537</strain>
    </source>
</reference>
<organism evidence="3 4">
    <name type="scientific">Aquiflexum balticum DSM 16537</name>
    <dbReference type="NCBI Taxonomy" id="758820"/>
    <lineage>
        <taxon>Bacteria</taxon>
        <taxon>Pseudomonadati</taxon>
        <taxon>Bacteroidota</taxon>
        <taxon>Cytophagia</taxon>
        <taxon>Cytophagales</taxon>
        <taxon>Cyclobacteriaceae</taxon>
        <taxon>Aquiflexum</taxon>
    </lineage>
</organism>
<keyword evidence="2" id="KW-0326">Glycosidase</keyword>
<dbReference type="STRING" id="758820.SAMN00777080_0287"/>
<dbReference type="Pfam" id="PF01204">
    <property type="entry name" value="Trehalase"/>
    <property type="match status" value="1"/>
</dbReference>
<evidence type="ECO:0000256" key="2">
    <source>
        <dbReference type="ARBA" id="ARBA00023295"/>
    </source>
</evidence>
<dbReference type="OrthoDB" id="106887at2"/>
<dbReference type="PRINTS" id="PR00744">
    <property type="entry name" value="GLHYDRLASE37"/>
</dbReference>
<dbReference type="GO" id="GO:0005993">
    <property type="term" value="P:trehalose catabolic process"/>
    <property type="evidence" value="ECO:0007669"/>
    <property type="project" value="TreeGrafter"/>
</dbReference>
<gene>
    <name evidence="3" type="ORF">SAMN00777080_0287</name>
</gene>
<dbReference type="InterPro" id="IPR012341">
    <property type="entry name" value="6hp_glycosidase-like_sf"/>
</dbReference>
<evidence type="ECO:0000256" key="1">
    <source>
        <dbReference type="ARBA" id="ARBA00022801"/>
    </source>
</evidence>
<dbReference type="RefSeq" id="WP_084118618.1">
    <property type="nucleotide sequence ID" value="NZ_LT838813.1"/>
</dbReference>
<keyword evidence="4" id="KW-1185">Reference proteome</keyword>
<dbReference type="InterPro" id="IPR018232">
    <property type="entry name" value="Glyco_hydro_37_CS"/>
</dbReference>
<sequence length="508" mass="59572">MNPNKFIPPEEIYWELFDAVQLSGIFLDSKTFVDCIPKRPAKEILSDFYKEIKKDDFSLLEFIKENFVLPKEPKPIDIPENLSLEDRLHAQWELLRREPDVDHPDSSLLALPYPYIVPGGRFREIYYWDSYFTMLGLKVSGRKDLIESMVDNFAYLINTIGHIPNGNRTYFLSRSQPPFFAKMVELLAEVKNNEAIIQEYLPEIWMEYSFWTEGETEVHLPGKRYKRVVMQDEDAFLNRYWDDEDTPRPESFLEDVELSENSRRYPDKLFRNIRAACESGWDFSSRWLYDPEDLKSIQTIAILPIDLNVLLSETERILVYGFRLEGDHKSADKIEKVRNNRIEAITRYCWEEERSIFLDYHIKFKEKVDRPSLAMLFPLWAGLATEEQAKGVIAYAEEHFMKPGGLVTTNYNSGQQWDAPNGWAPLQWIGFEAFWNYGRRDLALTLAQRWTTLNEKVFERTGKMMEKYNVEDLSLEAGGGEYPVQDGFGWTNGVYLVMKERLSENSAS</sequence>
<dbReference type="Gene3D" id="1.50.10.10">
    <property type="match status" value="1"/>
</dbReference>
<proteinExistence type="predicted"/>
<protein>
    <submittedName>
        <fullName evidence="3">Alpha,alpha-trehalase</fullName>
    </submittedName>
</protein>
<dbReference type="SUPFAM" id="SSF48208">
    <property type="entry name" value="Six-hairpin glycosidases"/>
    <property type="match status" value="1"/>
</dbReference>
<name>A0A1W2GZV4_9BACT</name>
<keyword evidence="1" id="KW-0378">Hydrolase</keyword>
<dbReference type="PANTHER" id="PTHR23403:SF1">
    <property type="entry name" value="TREHALASE"/>
    <property type="match status" value="1"/>
</dbReference>
<dbReference type="PROSITE" id="PS00928">
    <property type="entry name" value="TREHALASE_2"/>
    <property type="match status" value="1"/>
</dbReference>
<dbReference type="EMBL" id="LT838813">
    <property type="protein sequence ID" value="SMD41756.1"/>
    <property type="molecule type" value="Genomic_DNA"/>
</dbReference>
<dbReference type="GO" id="GO:0004555">
    <property type="term" value="F:alpha,alpha-trehalase activity"/>
    <property type="evidence" value="ECO:0007669"/>
    <property type="project" value="InterPro"/>
</dbReference>
<dbReference type="PROSITE" id="PS00927">
    <property type="entry name" value="TREHALASE_1"/>
    <property type="match status" value="1"/>
</dbReference>
<dbReference type="Proteomes" id="UP000192333">
    <property type="component" value="Chromosome I"/>
</dbReference>
<dbReference type="AlphaFoldDB" id="A0A1W2GZV4"/>
<accession>A0A1W2GZV4</accession>
<dbReference type="InterPro" id="IPR001661">
    <property type="entry name" value="Glyco_hydro_37"/>
</dbReference>